<gene>
    <name evidence="2" type="ORF">POM88_021869</name>
</gene>
<accession>A0AAD8IFP7</accession>
<dbReference type="InterPro" id="IPR038971">
    <property type="entry name" value="SMR11/SMR16"/>
</dbReference>
<dbReference type="PANTHER" id="PTHR36310:SF1">
    <property type="entry name" value="CYCLIN-DEPENDENT PROTEIN KINASE INHIBITOR SMR11"/>
    <property type="match status" value="1"/>
</dbReference>
<evidence type="ECO:0000313" key="2">
    <source>
        <dbReference type="EMBL" id="KAK1384134.1"/>
    </source>
</evidence>
<dbReference type="EMBL" id="JAUIZM010000005">
    <property type="protein sequence ID" value="KAK1384134.1"/>
    <property type="molecule type" value="Genomic_DNA"/>
</dbReference>
<evidence type="ECO:0000256" key="1">
    <source>
        <dbReference type="SAM" id="MobiDB-lite"/>
    </source>
</evidence>
<name>A0AAD8IFP7_9APIA</name>
<organism evidence="2 3">
    <name type="scientific">Heracleum sosnowskyi</name>
    <dbReference type="NCBI Taxonomy" id="360622"/>
    <lineage>
        <taxon>Eukaryota</taxon>
        <taxon>Viridiplantae</taxon>
        <taxon>Streptophyta</taxon>
        <taxon>Embryophyta</taxon>
        <taxon>Tracheophyta</taxon>
        <taxon>Spermatophyta</taxon>
        <taxon>Magnoliopsida</taxon>
        <taxon>eudicotyledons</taxon>
        <taxon>Gunneridae</taxon>
        <taxon>Pentapetalae</taxon>
        <taxon>asterids</taxon>
        <taxon>campanulids</taxon>
        <taxon>Apiales</taxon>
        <taxon>Apiaceae</taxon>
        <taxon>Apioideae</taxon>
        <taxon>apioid superclade</taxon>
        <taxon>Tordylieae</taxon>
        <taxon>Tordyliinae</taxon>
        <taxon>Heracleum</taxon>
    </lineage>
</organism>
<reference evidence="2" key="1">
    <citation type="submission" date="2023-02" db="EMBL/GenBank/DDBJ databases">
        <title>Genome of toxic invasive species Heracleum sosnowskyi carries increased number of genes despite the absence of recent whole-genome duplications.</title>
        <authorList>
            <person name="Schelkunov M."/>
            <person name="Shtratnikova V."/>
            <person name="Makarenko M."/>
            <person name="Klepikova A."/>
            <person name="Omelchenko D."/>
            <person name="Novikova G."/>
            <person name="Obukhova E."/>
            <person name="Bogdanov V."/>
            <person name="Penin A."/>
            <person name="Logacheva M."/>
        </authorList>
    </citation>
    <scope>NUCLEOTIDE SEQUENCE</scope>
    <source>
        <strain evidence="2">Hsosn_3</strain>
        <tissue evidence="2">Leaf</tissue>
    </source>
</reference>
<keyword evidence="3" id="KW-1185">Reference proteome</keyword>
<proteinExistence type="predicted"/>
<sequence length="267" mass="29911">MLPALTFFHIYPPAAEQRKALHETRASVKQLNPIYTVGLRNINMEPEQTMENMNQEKIVGDNVDETCVMDTEDMMISPSLMLSSSPASTIQSTDLPQELPSLRTKPLKISCDDSREHDNCLNSLTEDSPRTPKDAIFDPFASGPEGLLLAPFFRKCRTSTLNLGSSFKCNFTEQCESNAERIPENRLMEDAYDELLELAIMSTRVEEISVSDDRCTTPTSENHVHDDAEKCPDAPARTTENLKNTGKVSSKKKLDFNTAGLSRKLEF</sequence>
<evidence type="ECO:0000313" key="3">
    <source>
        <dbReference type="Proteomes" id="UP001237642"/>
    </source>
</evidence>
<dbReference type="AlphaFoldDB" id="A0AAD8IFP7"/>
<protein>
    <submittedName>
        <fullName evidence="2">Uncharacterized protein</fullName>
    </submittedName>
</protein>
<reference evidence="2" key="2">
    <citation type="submission" date="2023-05" db="EMBL/GenBank/DDBJ databases">
        <authorList>
            <person name="Schelkunov M.I."/>
        </authorList>
    </citation>
    <scope>NUCLEOTIDE SEQUENCE</scope>
    <source>
        <strain evidence="2">Hsosn_3</strain>
        <tissue evidence="2">Leaf</tissue>
    </source>
</reference>
<dbReference type="PANTHER" id="PTHR36310">
    <property type="entry name" value="CYCLIN-DEPENDENT PROTEIN KINASE INHIBITOR SMR11"/>
    <property type="match status" value="1"/>
</dbReference>
<comment type="caution">
    <text evidence="2">The sequence shown here is derived from an EMBL/GenBank/DDBJ whole genome shotgun (WGS) entry which is preliminary data.</text>
</comment>
<feature type="region of interest" description="Disordered" evidence="1">
    <location>
        <begin position="211"/>
        <end position="249"/>
    </location>
</feature>
<dbReference type="Proteomes" id="UP001237642">
    <property type="component" value="Unassembled WGS sequence"/>
</dbReference>
<feature type="compositionally biased region" description="Polar residues" evidence="1">
    <location>
        <begin position="238"/>
        <end position="248"/>
    </location>
</feature>
<feature type="compositionally biased region" description="Basic and acidic residues" evidence="1">
    <location>
        <begin position="222"/>
        <end position="232"/>
    </location>
</feature>